<reference evidence="1" key="1">
    <citation type="submission" date="2020-04" db="EMBL/GenBank/DDBJ databases">
        <authorList>
            <person name="Chiriac C."/>
            <person name="Salcher M."/>
            <person name="Ghai R."/>
            <person name="Kavagutti S V."/>
        </authorList>
    </citation>
    <scope>NUCLEOTIDE SEQUENCE</scope>
</reference>
<name>A0A6J5LWK5_9CAUD</name>
<organism evidence="1">
    <name type="scientific">uncultured Caudovirales phage</name>
    <dbReference type="NCBI Taxonomy" id="2100421"/>
    <lineage>
        <taxon>Viruses</taxon>
        <taxon>Duplodnaviria</taxon>
        <taxon>Heunggongvirae</taxon>
        <taxon>Uroviricota</taxon>
        <taxon>Caudoviricetes</taxon>
        <taxon>Peduoviridae</taxon>
        <taxon>Maltschvirus</taxon>
        <taxon>Maltschvirus maltsch</taxon>
    </lineage>
</organism>
<sequence>MADTFREALGFSESGGDYGVVNKLGYTGKYQWGQGRLADFNNAMGTNYTLEEFRQDPALQETAQAWHEQDVLNYAMDNGLDYYFGKNVAGVPITPESVIAMAHLGGKSGMRQFIESGGQYNPQDANGTSLRDYGQKFAGSPYERNEAMMGQEGLTYGPETKSAPSRIEDLMTAFEMMQGDIEYCPPGAMYDPVSKTCVPITPMSASPRPQQRPERGAALQRLGISSLV</sequence>
<gene>
    <name evidence="1" type="ORF">UFOVP330_69</name>
</gene>
<protein>
    <submittedName>
        <fullName evidence="1">Uncharacterized protein</fullName>
    </submittedName>
</protein>
<accession>A0A6J5LWK5</accession>
<dbReference type="EMBL" id="LR796344">
    <property type="protein sequence ID" value="CAB4138471.1"/>
    <property type="molecule type" value="Genomic_DNA"/>
</dbReference>
<proteinExistence type="predicted"/>
<evidence type="ECO:0000313" key="1">
    <source>
        <dbReference type="EMBL" id="CAB4138471.1"/>
    </source>
</evidence>